<comment type="caution">
    <text evidence="3">The sequence shown here is derived from an EMBL/GenBank/DDBJ whole genome shotgun (WGS) entry which is preliminary data.</text>
</comment>
<reference evidence="3" key="1">
    <citation type="submission" date="2022-04" db="EMBL/GenBank/DDBJ databases">
        <title>Carnegiea gigantea Genome sequencing and assembly v2.</title>
        <authorList>
            <person name="Copetti D."/>
            <person name="Sanderson M.J."/>
            <person name="Burquez A."/>
            <person name="Wojciechowski M.F."/>
        </authorList>
    </citation>
    <scope>NUCLEOTIDE SEQUENCE</scope>
    <source>
        <strain evidence="3">SGP5-SGP5p</strain>
        <tissue evidence="3">Aerial part</tissue>
    </source>
</reference>
<evidence type="ECO:0000313" key="4">
    <source>
        <dbReference type="Proteomes" id="UP001153076"/>
    </source>
</evidence>
<gene>
    <name evidence="3" type="ORF">Cgig2_014495</name>
</gene>
<dbReference type="GO" id="GO:0003824">
    <property type="term" value="F:catalytic activity"/>
    <property type="evidence" value="ECO:0007669"/>
    <property type="project" value="InterPro"/>
</dbReference>
<dbReference type="PANTHER" id="PTHR33710:SF80">
    <property type="entry name" value="ENDONUCLEASE_EXONUCLEASE_PHOSPHATASE"/>
    <property type="match status" value="1"/>
</dbReference>
<dbReference type="PANTHER" id="PTHR33710">
    <property type="entry name" value="BNAC02G09200D PROTEIN"/>
    <property type="match status" value="1"/>
</dbReference>
<accession>A0A9Q1Q9I5</accession>
<dbReference type="Pfam" id="PF03372">
    <property type="entry name" value="Exo_endo_phos"/>
    <property type="match status" value="1"/>
</dbReference>
<organism evidence="3 4">
    <name type="scientific">Carnegiea gigantea</name>
    <dbReference type="NCBI Taxonomy" id="171969"/>
    <lineage>
        <taxon>Eukaryota</taxon>
        <taxon>Viridiplantae</taxon>
        <taxon>Streptophyta</taxon>
        <taxon>Embryophyta</taxon>
        <taxon>Tracheophyta</taxon>
        <taxon>Spermatophyta</taxon>
        <taxon>Magnoliopsida</taxon>
        <taxon>eudicotyledons</taxon>
        <taxon>Gunneridae</taxon>
        <taxon>Pentapetalae</taxon>
        <taxon>Caryophyllales</taxon>
        <taxon>Cactineae</taxon>
        <taxon>Cactaceae</taxon>
        <taxon>Cactoideae</taxon>
        <taxon>Echinocereeae</taxon>
        <taxon>Carnegiea</taxon>
    </lineage>
</organism>
<keyword evidence="4" id="KW-1185">Reference proteome</keyword>
<dbReference type="InterPro" id="IPR036691">
    <property type="entry name" value="Endo/exonu/phosph_ase_sf"/>
</dbReference>
<proteinExistence type="predicted"/>
<protein>
    <recommendedName>
        <fullName evidence="2">Endonuclease/exonuclease/phosphatase domain-containing protein</fullName>
    </recommendedName>
</protein>
<evidence type="ECO:0000259" key="2">
    <source>
        <dbReference type="Pfam" id="PF03372"/>
    </source>
</evidence>
<dbReference type="SUPFAM" id="SSF56219">
    <property type="entry name" value="DNase I-like"/>
    <property type="match status" value="1"/>
</dbReference>
<feature type="region of interest" description="Disordered" evidence="1">
    <location>
        <begin position="1"/>
        <end position="27"/>
    </location>
</feature>
<dbReference type="OrthoDB" id="913872at2759"/>
<dbReference type="Proteomes" id="UP001153076">
    <property type="component" value="Unassembled WGS sequence"/>
</dbReference>
<dbReference type="AlphaFoldDB" id="A0A9Q1Q9I5"/>
<evidence type="ECO:0000256" key="1">
    <source>
        <dbReference type="SAM" id="MobiDB-lite"/>
    </source>
</evidence>
<dbReference type="InterPro" id="IPR005135">
    <property type="entry name" value="Endo/exonuclease/phosphatase"/>
</dbReference>
<evidence type="ECO:0000313" key="3">
    <source>
        <dbReference type="EMBL" id="KAJ8433454.1"/>
    </source>
</evidence>
<sequence>MDAEGFTLVMRPSTRQHHSPRNITGEMRDQNPFATLQDWNIRGLNWPNKQEDVKIFLHEKQIGLVGLLETKVKEKNVEKLNTKGRIWVAWRPCQYVVHIISMDEQFIHCKLAQEGQRRLLWEALNAIATDMEEAWYILGDFNSVLHPSDTIGGTDIQVAEIKPFEECMNTYEIQGMRSIGPYFTWTNKTIWTRINRTFVNTLWYEQFDFSQVIYTANSLSDHTALIIDTLS</sequence>
<dbReference type="Gene3D" id="3.60.10.10">
    <property type="entry name" value="Endonuclease/exonuclease/phosphatase"/>
    <property type="match status" value="1"/>
</dbReference>
<dbReference type="EMBL" id="JAKOGI010000538">
    <property type="protein sequence ID" value="KAJ8433454.1"/>
    <property type="molecule type" value="Genomic_DNA"/>
</dbReference>
<feature type="domain" description="Endonuclease/exonuclease/phosphatase" evidence="2">
    <location>
        <begin position="39"/>
        <end position="222"/>
    </location>
</feature>
<name>A0A9Q1Q9I5_9CARY</name>